<comment type="subunit">
    <text evidence="9">Component of the heterotrimeric canonical replication protein A complex (RPA).</text>
</comment>
<dbReference type="FunFam" id="2.40.50.140:FF:000041">
    <property type="entry name" value="Replication protein A subunit"/>
    <property type="match status" value="1"/>
</dbReference>
<dbReference type="GO" id="GO:0006260">
    <property type="term" value="P:DNA replication"/>
    <property type="evidence" value="ECO:0007669"/>
    <property type="project" value="UniProtKB-KW"/>
</dbReference>
<evidence type="ECO:0000256" key="8">
    <source>
        <dbReference type="ARBA" id="ARBA00023242"/>
    </source>
</evidence>
<organism evidence="14 15">
    <name type="scientific">Diutina rugosa</name>
    <name type="common">Yeast</name>
    <name type="synonym">Candida rugosa</name>
    <dbReference type="NCBI Taxonomy" id="5481"/>
    <lineage>
        <taxon>Eukaryota</taxon>
        <taxon>Fungi</taxon>
        <taxon>Dikarya</taxon>
        <taxon>Ascomycota</taxon>
        <taxon>Saccharomycotina</taxon>
        <taxon>Pichiomycetes</taxon>
        <taxon>Debaryomycetaceae</taxon>
        <taxon>Diutina</taxon>
    </lineage>
</organism>
<dbReference type="Pfam" id="PF04057">
    <property type="entry name" value="Rep-A_N"/>
    <property type="match status" value="1"/>
</dbReference>
<evidence type="ECO:0000256" key="5">
    <source>
        <dbReference type="ARBA" id="ARBA00022771"/>
    </source>
</evidence>
<dbReference type="CDD" id="cd04475">
    <property type="entry name" value="RPA1_DBD_B"/>
    <property type="match status" value="1"/>
</dbReference>
<evidence type="ECO:0000256" key="2">
    <source>
        <dbReference type="ARBA" id="ARBA00005690"/>
    </source>
</evidence>
<dbReference type="Pfam" id="PF08646">
    <property type="entry name" value="Rep_fac-A_C"/>
    <property type="match status" value="1"/>
</dbReference>
<evidence type="ECO:0000259" key="13">
    <source>
        <dbReference type="Pfam" id="PF16900"/>
    </source>
</evidence>
<keyword evidence="7 9" id="KW-0238">DNA-binding</keyword>
<dbReference type="OrthoDB" id="1751331at2759"/>
<name>A0A642UCH9_DIURU</name>
<dbReference type="InterPro" id="IPR031657">
    <property type="entry name" value="REPA_OB_2"/>
</dbReference>
<dbReference type="CDD" id="cd04476">
    <property type="entry name" value="RPA1_DBD_C"/>
    <property type="match status" value="1"/>
</dbReference>
<dbReference type="InterPro" id="IPR004591">
    <property type="entry name" value="Rfa1"/>
</dbReference>
<evidence type="ECO:0000256" key="10">
    <source>
        <dbReference type="SAM" id="MobiDB-lite"/>
    </source>
</evidence>
<evidence type="ECO:0000256" key="7">
    <source>
        <dbReference type="ARBA" id="ARBA00023125"/>
    </source>
</evidence>
<dbReference type="FunFam" id="2.40.50.140:FF:000064">
    <property type="entry name" value="Replication protein A subunit"/>
    <property type="match status" value="1"/>
</dbReference>
<evidence type="ECO:0000256" key="3">
    <source>
        <dbReference type="ARBA" id="ARBA00022705"/>
    </source>
</evidence>
<dbReference type="Gene3D" id="2.40.50.140">
    <property type="entry name" value="Nucleic acid-binding proteins"/>
    <property type="match status" value="4"/>
</dbReference>
<comment type="subcellular location">
    <subcellularLocation>
        <location evidence="1 9">Nucleus</location>
    </subcellularLocation>
</comment>
<keyword evidence="5 9" id="KW-0863">Zinc-finger</keyword>
<dbReference type="GeneID" id="54784380"/>
<evidence type="ECO:0000256" key="1">
    <source>
        <dbReference type="ARBA" id="ARBA00004123"/>
    </source>
</evidence>
<dbReference type="InterPro" id="IPR013955">
    <property type="entry name" value="Rep_factor-A_C"/>
</dbReference>
<dbReference type="VEuPathDB" id="FungiDB:DIURU_005729"/>
<evidence type="ECO:0000313" key="14">
    <source>
        <dbReference type="EMBL" id="KAA8896717.1"/>
    </source>
</evidence>
<evidence type="ECO:0000313" key="15">
    <source>
        <dbReference type="Proteomes" id="UP000449547"/>
    </source>
</evidence>
<dbReference type="PANTHER" id="PTHR47165">
    <property type="entry name" value="OS03G0429900 PROTEIN"/>
    <property type="match status" value="1"/>
</dbReference>
<dbReference type="SUPFAM" id="SSF50249">
    <property type="entry name" value="Nucleic acid-binding proteins"/>
    <property type="match status" value="4"/>
</dbReference>
<protein>
    <recommendedName>
        <fullName evidence="9">Replication protein A subunit</fullName>
    </recommendedName>
</protein>
<feature type="domain" description="Replication factor A C-terminal" evidence="12">
    <location>
        <begin position="441"/>
        <end position="598"/>
    </location>
</feature>
<evidence type="ECO:0000259" key="12">
    <source>
        <dbReference type="Pfam" id="PF08646"/>
    </source>
</evidence>
<dbReference type="GO" id="GO:0005662">
    <property type="term" value="C:DNA replication factor A complex"/>
    <property type="evidence" value="ECO:0007669"/>
    <property type="project" value="UniProtKB-ARBA"/>
</dbReference>
<dbReference type="InterPro" id="IPR012340">
    <property type="entry name" value="NA-bd_OB-fold"/>
</dbReference>
<evidence type="ECO:0000259" key="11">
    <source>
        <dbReference type="Pfam" id="PF04057"/>
    </source>
</evidence>
<feature type="domain" description="Replication protein A OB" evidence="13">
    <location>
        <begin position="284"/>
        <end position="382"/>
    </location>
</feature>
<keyword evidence="8 9" id="KW-0539">Nucleus</keyword>
<dbReference type="GO" id="GO:0007004">
    <property type="term" value="P:telomere maintenance via telomerase"/>
    <property type="evidence" value="ECO:0007669"/>
    <property type="project" value="UniProtKB-ARBA"/>
</dbReference>
<dbReference type="CDD" id="cd04474">
    <property type="entry name" value="RPA1_DBD_A"/>
    <property type="match status" value="1"/>
</dbReference>
<comment type="caution">
    <text evidence="14">The sequence shown here is derived from an EMBL/GenBank/DDBJ whole genome shotgun (WGS) entry which is preliminary data.</text>
</comment>
<dbReference type="GO" id="GO:0006310">
    <property type="term" value="P:DNA recombination"/>
    <property type="evidence" value="ECO:0007669"/>
    <property type="project" value="InterPro"/>
</dbReference>
<evidence type="ECO:0000256" key="9">
    <source>
        <dbReference type="RuleBase" id="RU364130"/>
    </source>
</evidence>
<evidence type="ECO:0000256" key="4">
    <source>
        <dbReference type="ARBA" id="ARBA00022723"/>
    </source>
</evidence>
<proteinExistence type="inferred from homology"/>
<dbReference type="Proteomes" id="UP000449547">
    <property type="component" value="Unassembled WGS sequence"/>
</dbReference>
<dbReference type="Pfam" id="PF16900">
    <property type="entry name" value="REPA_OB_2"/>
    <property type="match status" value="1"/>
</dbReference>
<comment type="similarity">
    <text evidence="2 9">Belongs to the replication factor A protein 1 family.</text>
</comment>
<dbReference type="AlphaFoldDB" id="A0A642UCH9"/>
<keyword evidence="3 9" id="KW-0235">DNA replication</keyword>
<reference evidence="14 15" key="1">
    <citation type="submission" date="2019-07" db="EMBL/GenBank/DDBJ databases">
        <title>Genome assembly of two rare yeast pathogens: Diutina rugosa and Trichomonascus ciferrii.</title>
        <authorList>
            <person name="Mixao V."/>
            <person name="Saus E."/>
            <person name="Hansen A."/>
            <person name="Lass-Flor C."/>
            <person name="Gabaldon T."/>
        </authorList>
    </citation>
    <scope>NUCLEOTIDE SEQUENCE [LARGE SCALE GENOMIC DNA]</scope>
    <source>
        <strain evidence="14 15">CBS 613</strain>
    </source>
</reference>
<dbReference type="InterPro" id="IPR047192">
    <property type="entry name" value="Euk_RPA1_DBD_C"/>
</dbReference>
<dbReference type="GO" id="GO:0000781">
    <property type="term" value="C:chromosome, telomeric region"/>
    <property type="evidence" value="ECO:0007669"/>
    <property type="project" value="UniProtKB-ARBA"/>
</dbReference>
<dbReference type="RefSeq" id="XP_034009577.1">
    <property type="nucleotide sequence ID" value="XM_034158743.1"/>
</dbReference>
<gene>
    <name evidence="14" type="ORF">DIURU_005729</name>
</gene>
<dbReference type="GO" id="GO:0006281">
    <property type="term" value="P:DNA repair"/>
    <property type="evidence" value="ECO:0007669"/>
    <property type="project" value="InterPro"/>
</dbReference>
<dbReference type="FunFam" id="2.40.50.140:FF:000090">
    <property type="entry name" value="Replication protein A subunit"/>
    <property type="match status" value="1"/>
</dbReference>
<dbReference type="InterPro" id="IPR007199">
    <property type="entry name" value="Rep_factor-A_N"/>
</dbReference>
<comment type="function">
    <text evidence="9">As part of the replication protein A (RPA/RP-A), a single-stranded DNA-binding heterotrimeric complex, may play an essential role in DNA replication, recombination and repair. Binds and stabilizes single-stranded DNA intermediates, preventing complementary DNA reannealing and recruiting different proteins involved in DNA metabolism.</text>
</comment>
<dbReference type="GO" id="GO:0008270">
    <property type="term" value="F:zinc ion binding"/>
    <property type="evidence" value="ECO:0007669"/>
    <property type="project" value="UniProtKB-KW"/>
</dbReference>
<accession>A0A642UCH9</accession>
<dbReference type="NCBIfam" id="TIGR00617">
    <property type="entry name" value="rpa1"/>
    <property type="match status" value="1"/>
</dbReference>
<evidence type="ECO:0000256" key="6">
    <source>
        <dbReference type="ARBA" id="ARBA00022833"/>
    </source>
</evidence>
<keyword evidence="6 9" id="KW-0862">Zinc</keyword>
<sequence>MSLDQGVLFKVFNVKYPQGTLDPFVVQIVHMKSISQTEHKYRMLLGDGEWSVQAVSEGICGDQIHNLGIEKGMCIKLLEYSLVTASTKRLLVLKNIEMVPGLNPNIKSKDLKPTDSYYQAHPEEDLLANELSSPAPSTPGAPVTSSTPGPRNVNVPTGRKVTMIETISPYGNKLIIKARVSYKGDKRTYASKKNDSTGQLINFNLLDESDEIRAAAFGEVVDRLERELEEGKVYYFSKFKVRESNPKFTTLTHRFELVFDRDTVIEECFDQQDVPKYNFNFVKLDQVQNLESGTIVDVIGVLKHVADYQEITSTRTGKTFQKRSLTIVDDSGFAIEVGVWNKNAVAFNIPEGSVVAFKQCKIGEFSGSRNLSVTPAGSFMANPESPESYRLKGWYDNLGTSTDFKSLKQESSAGGSSVMERRKTIAQVTSEKLGRSEKPDYFDVRASTSYIRTSGTIAYPACNNQVERNGRQVACNRKVIEDGDQWRCEGCNITMDEPHYRWILSASLLDATGQLWATFFDEEAEKLLGKSANEMMKIMKEEDSDNKVVSAAVFEAALFKEYNFRIKAKLDSYNDEERVRYQIVELRDIDYSAESEYLANELEKCL</sequence>
<dbReference type="OMA" id="DQCDAFY"/>
<keyword evidence="4 9" id="KW-0479">Metal-binding</keyword>
<keyword evidence="15" id="KW-1185">Reference proteome</keyword>
<dbReference type="GO" id="GO:0003697">
    <property type="term" value="F:single-stranded DNA binding"/>
    <property type="evidence" value="ECO:0007669"/>
    <property type="project" value="UniProtKB-ARBA"/>
</dbReference>
<dbReference type="PANTHER" id="PTHR47165:SF4">
    <property type="entry name" value="OS03G0429900 PROTEIN"/>
    <property type="match status" value="1"/>
</dbReference>
<dbReference type="EMBL" id="SWFT01000163">
    <property type="protein sequence ID" value="KAA8896717.1"/>
    <property type="molecule type" value="Genomic_DNA"/>
</dbReference>
<feature type="domain" description="Replication factor-A protein 1 N-terminal" evidence="11">
    <location>
        <begin position="21"/>
        <end position="99"/>
    </location>
</feature>
<feature type="region of interest" description="Disordered" evidence="10">
    <location>
        <begin position="130"/>
        <end position="157"/>
    </location>
</feature>